<accession>A0A5N6QNX6</accession>
<dbReference type="AlphaFoldDB" id="A0A5N6QNX6"/>
<dbReference type="Proteomes" id="UP000327013">
    <property type="component" value="Chromosome 1"/>
</dbReference>
<reference evidence="1 2" key="1">
    <citation type="submission" date="2019-06" db="EMBL/GenBank/DDBJ databases">
        <title>A chromosomal-level reference genome of Carpinus fangiana (Coryloideae, Betulaceae).</title>
        <authorList>
            <person name="Yang X."/>
            <person name="Wang Z."/>
            <person name="Zhang L."/>
            <person name="Hao G."/>
            <person name="Liu J."/>
            <person name="Yang Y."/>
        </authorList>
    </citation>
    <scope>NUCLEOTIDE SEQUENCE [LARGE SCALE GENOMIC DNA]</scope>
    <source>
        <strain evidence="1">Cfa_2016G</strain>
        <tissue evidence="1">Leaf</tissue>
    </source>
</reference>
<dbReference type="EMBL" id="CM017321">
    <property type="protein sequence ID" value="KAE7999813.1"/>
    <property type="molecule type" value="Genomic_DNA"/>
</dbReference>
<protein>
    <submittedName>
        <fullName evidence="1">Uncharacterized protein</fullName>
    </submittedName>
</protein>
<organism evidence="1 2">
    <name type="scientific">Carpinus fangiana</name>
    <dbReference type="NCBI Taxonomy" id="176857"/>
    <lineage>
        <taxon>Eukaryota</taxon>
        <taxon>Viridiplantae</taxon>
        <taxon>Streptophyta</taxon>
        <taxon>Embryophyta</taxon>
        <taxon>Tracheophyta</taxon>
        <taxon>Spermatophyta</taxon>
        <taxon>Magnoliopsida</taxon>
        <taxon>eudicotyledons</taxon>
        <taxon>Gunneridae</taxon>
        <taxon>Pentapetalae</taxon>
        <taxon>rosids</taxon>
        <taxon>fabids</taxon>
        <taxon>Fagales</taxon>
        <taxon>Betulaceae</taxon>
        <taxon>Carpinus</taxon>
    </lineage>
</organism>
<name>A0A5N6QNX6_9ROSI</name>
<evidence type="ECO:0000313" key="2">
    <source>
        <dbReference type="Proteomes" id="UP000327013"/>
    </source>
</evidence>
<keyword evidence="2" id="KW-1185">Reference proteome</keyword>
<evidence type="ECO:0000313" key="1">
    <source>
        <dbReference type="EMBL" id="KAE7999813.1"/>
    </source>
</evidence>
<gene>
    <name evidence="1" type="ORF">FH972_004208</name>
</gene>
<sequence length="64" mass="7227">MGFDGFRRGLLYGIRGVNGFRRNTKGAALRTPGPIMEKKSNMDFDEQIAQLMECKPLVEQQVPL</sequence>
<proteinExistence type="predicted"/>